<keyword evidence="2" id="KW-1185">Reference proteome</keyword>
<dbReference type="EMBL" id="NMUH01004725">
    <property type="protein sequence ID" value="MQM10625.1"/>
    <property type="molecule type" value="Genomic_DNA"/>
</dbReference>
<comment type="caution">
    <text evidence="1">The sequence shown here is derived from an EMBL/GenBank/DDBJ whole genome shotgun (WGS) entry which is preliminary data.</text>
</comment>
<proteinExistence type="predicted"/>
<evidence type="ECO:0000313" key="2">
    <source>
        <dbReference type="Proteomes" id="UP000652761"/>
    </source>
</evidence>
<sequence length="26" mass="2759">MVVSTHPLVVSTLDSRRPSCLTGTVC</sequence>
<dbReference type="Proteomes" id="UP000652761">
    <property type="component" value="Unassembled WGS sequence"/>
</dbReference>
<protein>
    <submittedName>
        <fullName evidence="1">Uncharacterized protein</fullName>
    </submittedName>
</protein>
<dbReference type="AlphaFoldDB" id="A0A843X0V2"/>
<name>A0A843X0V2_COLES</name>
<evidence type="ECO:0000313" key="1">
    <source>
        <dbReference type="EMBL" id="MQM10625.1"/>
    </source>
</evidence>
<accession>A0A843X0V2</accession>
<gene>
    <name evidence="1" type="ORF">Taro_043519</name>
</gene>
<reference evidence="1" key="1">
    <citation type="submission" date="2017-07" db="EMBL/GenBank/DDBJ databases">
        <title>Taro Niue Genome Assembly and Annotation.</title>
        <authorList>
            <person name="Atibalentja N."/>
            <person name="Keating K."/>
            <person name="Fields C.J."/>
        </authorList>
    </citation>
    <scope>NUCLEOTIDE SEQUENCE</scope>
    <source>
        <strain evidence="1">Niue_2</strain>
        <tissue evidence="1">Leaf</tissue>
    </source>
</reference>
<organism evidence="1 2">
    <name type="scientific">Colocasia esculenta</name>
    <name type="common">Wild taro</name>
    <name type="synonym">Arum esculentum</name>
    <dbReference type="NCBI Taxonomy" id="4460"/>
    <lineage>
        <taxon>Eukaryota</taxon>
        <taxon>Viridiplantae</taxon>
        <taxon>Streptophyta</taxon>
        <taxon>Embryophyta</taxon>
        <taxon>Tracheophyta</taxon>
        <taxon>Spermatophyta</taxon>
        <taxon>Magnoliopsida</taxon>
        <taxon>Liliopsida</taxon>
        <taxon>Araceae</taxon>
        <taxon>Aroideae</taxon>
        <taxon>Colocasieae</taxon>
        <taxon>Colocasia</taxon>
    </lineage>
</organism>